<dbReference type="GO" id="GO:0006744">
    <property type="term" value="P:ubiquinone biosynthetic process"/>
    <property type="evidence" value="ECO:0007669"/>
    <property type="project" value="UniProtKB-UniRule"/>
</dbReference>
<evidence type="ECO:0000313" key="10">
    <source>
        <dbReference type="EnsemblMetazoa" id="Aqu2.1.28936_001"/>
    </source>
</evidence>
<dbReference type="GO" id="GO:0005743">
    <property type="term" value="C:mitochondrial inner membrane"/>
    <property type="evidence" value="ECO:0007669"/>
    <property type="project" value="TreeGrafter"/>
</dbReference>
<dbReference type="PANTHER" id="PTHR21427:SF19">
    <property type="entry name" value="UBIQUINONE BIOSYNTHESIS PROTEIN COQ9, MITOCHONDRIAL"/>
    <property type="match status" value="1"/>
</dbReference>
<evidence type="ECO:0000256" key="1">
    <source>
        <dbReference type="ARBA" id="ARBA00004173"/>
    </source>
</evidence>
<dbReference type="Gene3D" id="1.10.357.10">
    <property type="entry name" value="Tetracycline Repressor, domain 2"/>
    <property type="match status" value="1"/>
</dbReference>
<dbReference type="NCBIfam" id="TIGR02396">
    <property type="entry name" value="diverge_rpsU"/>
    <property type="match status" value="1"/>
</dbReference>
<dbReference type="FunFam" id="1.10.357.10:FF:000004">
    <property type="entry name" value="Ubiquinone biosynthesis protein COQ9, mitochondrial"/>
    <property type="match status" value="1"/>
</dbReference>
<keyword evidence="4 8" id="KW-0831">Ubiquinone biosynthesis</keyword>
<reference evidence="10" key="2">
    <citation type="submission" date="2017-05" db="UniProtKB">
        <authorList>
            <consortium name="EnsemblMetazoa"/>
        </authorList>
    </citation>
    <scope>IDENTIFICATION</scope>
</reference>
<comment type="similarity">
    <text evidence="3 8">Belongs to the COQ9 family.</text>
</comment>
<dbReference type="Proteomes" id="UP000007879">
    <property type="component" value="Unassembled WGS sequence"/>
</dbReference>
<evidence type="ECO:0000259" key="9">
    <source>
        <dbReference type="Pfam" id="PF08511"/>
    </source>
</evidence>
<keyword evidence="6 8" id="KW-0446">Lipid-binding</keyword>
<protein>
    <recommendedName>
        <fullName evidence="8">Ubiquinone biosynthesis protein</fullName>
    </recommendedName>
</protein>
<keyword evidence="11" id="KW-1185">Reference proteome</keyword>
<dbReference type="eggNOG" id="KOG2969">
    <property type="taxonomic scope" value="Eukaryota"/>
</dbReference>
<evidence type="ECO:0000256" key="5">
    <source>
        <dbReference type="ARBA" id="ARBA00022946"/>
    </source>
</evidence>
<organism evidence="10">
    <name type="scientific">Amphimedon queenslandica</name>
    <name type="common">Sponge</name>
    <dbReference type="NCBI Taxonomy" id="400682"/>
    <lineage>
        <taxon>Eukaryota</taxon>
        <taxon>Metazoa</taxon>
        <taxon>Porifera</taxon>
        <taxon>Demospongiae</taxon>
        <taxon>Heteroscleromorpha</taxon>
        <taxon>Haplosclerida</taxon>
        <taxon>Niphatidae</taxon>
        <taxon>Amphimedon</taxon>
    </lineage>
</organism>
<dbReference type="InterPro" id="IPR013718">
    <property type="entry name" value="COQ9_C"/>
</dbReference>
<dbReference type="EnsemblMetazoa" id="XM_003387292.3">
    <property type="protein sequence ID" value="XP_003387340.3"/>
    <property type="gene ID" value="LOC100637003"/>
</dbReference>
<evidence type="ECO:0000256" key="8">
    <source>
        <dbReference type="RuleBase" id="RU366063"/>
    </source>
</evidence>
<keyword evidence="5" id="KW-0809">Transit peptide</keyword>
<feature type="domain" description="COQ9 C-terminal" evidence="9">
    <location>
        <begin position="164"/>
        <end position="231"/>
    </location>
</feature>
<dbReference type="KEGG" id="aqu:100637003"/>
<dbReference type="InParanoid" id="A0A1X7UMQ6"/>
<dbReference type="OrthoDB" id="619536at2759"/>
<evidence type="ECO:0000313" key="11">
    <source>
        <dbReference type="Proteomes" id="UP000007879"/>
    </source>
</evidence>
<comment type="pathway">
    <text evidence="2 8">Cofactor biosynthesis; ubiquinone biosynthesis.</text>
</comment>
<comment type="subcellular location">
    <subcellularLocation>
        <location evidence="1 8">Mitochondrion</location>
    </subcellularLocation>
</comment>
<dbReference type="AlphaFoldDB" id="A0A1X7UMQ6"/>
<reference evidence="11" key="1">
    <citation type="journal article" date="2010" name="Nature">
        <title>The Amphimedon queenslandica genome and the evolution of animal complexity.</title>
        <authorList>
            <person name="Srivastava M."/>
            <person name="Simakov O."/>
            <person name="Chapman J."/>
            <person name="Fahey B."/>
            <person name="Gauthier M.E."/>
            <person name="Mitros T."/>
            <person name="Richards G.S."/>
            <person name="Conaco C."/>
            <person name="Dacre M."/>
            <person name="Hellsten U."/>
            <person name="Larroux C."/>
            <person name="Putnam N.H."/>
            <person name="Stanke M."/>
            <person name="Adamska M."/>
            <person name="Darling A."/>
            <person name="Degnan S.M."/>
            <person name="Oakley T.H."/>
            <person name="Plachetzki D.C."/>
            <person name="Zhai Y."/>
            <person name="Adamski M."/>
            <person name="Calcino A."/>
            <person name="Cummins S.F."/>
            <person name="Goodstein D.M."/>
            <person name="Harris C."/>
            <person name="Jackson D.J."/>
            <person name="Leys S.P."/>
            <person name="Shu S."/>
            <person name="Woodcroft B.J."/>
            <person name="Vervoort M."/>
            <person name="Kosik K.S."/>
            <person name="Manning G."/>
            <person name="Degnan B.M."/>
            <person name="Rokhsar D.S."/>
        </authorList>
    </citation>
    <scope>NUCLEOTIDE SEQUENCE [LARGE SCALE GENOMIC DNA]</scope>
</reference>
<dbReference type="Pfam" id="PF08511">
    <property type="entry name" value="COQ9"/>
    <property type="match status" value="1"/>
</dbReference>
<accession>A0A1X7UMQ6</accession>
<comment type="function">
    <text evidence="8">Membrane-associated protein that warps the membrane surface to access and bind aromatic isoprenes with high specificity, including ubiquinone (CoQ) isoprene intermediates and presents them directly to Coq7, therefore facilitating the Coq7-mediated hydroxylase step. Participates in the biosynthesis of coenzyme Q, also named ubiquinone, an essential lipid-soluble electron transporter for aerobic cellular respiration.</text>
</comment>
<keyword evidence="7 8" id="KW-0496">Mitochondrion</keyword>
<evidence type="ECO:0000256" key="3">
    <source>
        <dbReference type="ARBA" id="ARBA00010766"/>
    </source>
</evidence>
<evidence type="ECO:0000256" key="7">
    <source>
        <dbReference type="ARBA" id="ARBA00023128"/>
    </source>
</evidence>
<evidence type="ECO:0000256" key="4">
    <source>
        <dbReference type="ARBA" id="ARBA00022688"/>
    </source>
</evidence>
<dbReference type="InterPro" id="IPR012762">
    <property type="entry name" value="Ubiq_biosynth_COQ9"/>
</dbReference>
<name>A0A1X7UMQ6_AMPQE</name>
<sequence length="267" mass="30327">MYMYTNMSSFRFRLSFIGIFSSVNIRNSSRVSSRLFCSEAKSNDGSSPGIDRKLILDSSLQFVSQYGWSVKALESGAKAVDFPGVAHGLFPSGGIELIEHFEFDCNARLIKYLEDMTTRDNEPLKGGRLVQSAVEERLQMLIPYIDKWPEALSIKAYPSNAVGSLERASQMFDDIWYYAGDRSTDFNWYTKRGILAAVYCTTELYMIQDKSVNFQDTWDFLRRRFQDTRTFTECRQQAEGIVGGAYEFGSAAITTVMNLVGFGSRNR</sequence>
<dbReference type="UniPathway" id="UPA00232"/>
<dbReference type="PANTHER" id="PTHR21427">
    <property type="entry name" value="UBIQUINONE BIOSYNTHESIS PROTEIN COQ9, MITOCHONDRIAL"/>
    <property type="match status" value="1"/>
</dbReference>
<evidence type="ECO:0000256" key="2">
    <source>
        <dbReference type="ARBA" id="ARBA00004749"/>
    </source>
</evidence>
<dbReference type="EnsemblMetazoa" id="Aqu2.1.28936_001">
    <property type="protein sequence ID" value="Aqu2.1.28936_001"/>
    <property type="gene ID" value="Aqu2.1.28936"/>
</dbReference>
<proteinExistence type="inferred from homology"/>
<dbReference type="GO" id="GO:0008289">
    <property type="term" value="F:lipid binding"/>
    <property type="evidence" value="ECO:0007669"/>
    <property type="project" value="UniProtKB-UniRule"/>
</dbReference>
<gene>
    <name evidence="10" type="primary">100637003</name>
</gene>
<dbReference type="STRING" id="400682.A0A1X7UMQ6"/>
<dbReference type="OMA" id="CAGFGWN"/>
<evidence type="ECO:0000256" key="6">
    <source>
        <dbReference type="ARBA" id="ARBA00023121"/>
    </source>
</evidence>